<dbReference type="Proteomes" id="UP000018896">
    <property type="component" value="Unassembled WGS sequence"/>
</dbReference>
<protein>
    <submittedName>
        <fullName evidence="1">Uncharacterized protein</fullName>
    </submittedName>
</protein>
<sequence>MSQYYLFGTLLLSFILLIGCSSEALPVESQDHNEKLNEFSIVKDSLPGKESIEKEAEEEKVTGINNDSLSTSQNDDSILLEEMELLKEKLRKYIFDDYMGSSDYVYAKGINWSLNFYDNLSAEEIWDVIEEYKDINNEEGTLFEQAQYLSINAPLKIIGKSYF</sequence>
<organism evidence="1 2">
    <name type="scientific">Halalkalibacter akibai (strain ATCC 43226 / DSM 21942 / CIP 109018 / JCM 9157 / 1139)</name>
    <name type="common">Bacillus akibai</name>
    <dbReference type="NCBI Taxonomy" id="1236973"/>
    <lineage>
        <taxon>Bacteria</taxon>
        <taxon>Bacillati</taxon>
        <taxon>Bacillota</taxon>
        <taxon>Bacilli</taxon>
        <taxon>Bacillales</taxon>
        <taxon>Bacillaceae</taxon>
        <taxon>Halalkalibacter</taxon>
    </lineage>
</organism>
<gene>
    <name evidence="1" type="ORF">JCM9157_4817</name>
</gene>
<comment type="caution">
    <text evidence="1">The sequence shown here is derived from an EMBL/GenBank/DDBJ whole genome shotgun (WGS) entry which is preliminary data.</text>
</comment>
<name>W4QZL6_HALA3</name>
<reference evidence="1 2" key="1">
    <citation type="journal article" date="2014" name="Genome Announc.">
        <title>Draft Genome Sequences of Three Alkaliphilic Bacillus Strains, Bacillus wakoensis JCM 9140T, Bacillus akibai JCM 9157T, and Bacillus hemicellulosilyticus JCM 9152T.</title>
        <authorList>
            <person name="Yuki M."/>
            <person name="Oshima K."/>
            <person name="Suda W."/>
            <person name="Oshida Y."/>
            <person name="Kitamura K."/>
            <person name="Iida T."/>
            <person name="Hattori M."/>
            <person name="Ohkuma M."/>
        </authorList>
    </citation>
    <scope>NUCLEOTIDE SEQUENCE [LARGE SCALE GENOMIC DNA]</scope>
    <source>
        <strain evidence="1 2">JCM 9157</strain>
    </source>
</reference>
<dbReference type="RefSeq" id="WP_035668393.1">
    <property type="nucleotide sequence ID" value="NZ_BAUV01000081.1"/>
</dbReference>
<dbReference type="OrthoDB" id="2170047at2"/>
<keyword evidence="2" id="KW-1185">Reference proteome</keyword>
<evidence type="ECO:0000313" key="1">
    <source>
        <dbReference type="EMBL" id="GAE37511.1"/>
    </source>
</evidence>
<proteinExistence type="predicted"/>
<evidence type="ECO:0000313" key="2">
    <source>
        <dbReference type="Proteomes" id="UP000018896"/>
    </source>
</evidence>
<dbReference type="AlphaFoldDB" id="W4QZL6"/>
<accession>W4QZL6</accession>
<dbReference type="EMBL" id="BAUV01000081">
    <property type="protein sequence ID" value="GAE37511.1"/>
    <property type="molecule type" value="Genomic_DNA"/>
</dbReference>